<feature type="transmembrane region" description="Helical" evidence="1">
    <location>
        <begin position="104"/>
        <end position="121"/>
    </location>
</feature>
<feature type="transmembrane region" description="Helical" evidence="1">
    <location>
        <begin position="272"/>
        <end position="292"/>
    </location>
</feature>
<dbReference type="EMBL" id="PEYO01000017">
    <property type="protein sequence ID" value="PIU03421.1"/>
    <property type="molecule type" value="Genomic_DNA"/>
</dbReference>
<feature type="transmembrane region" description="Helical" evidence="1">
    <location>
        <begin position="74"/>
        <end position="92"/>
    </location>
</feature>
<protein>
    <recommendedName>
        <fullName evidence="4">Glycosyltransferase RgtA/B/C/D-like domain-containing protein</fullName>
    </recommendedName>
</protein>
<comment type="caution">
    <text evidence="2">The sequence shown here is derived from an EMBL/GenBank/DDBJ whole genome shotgun (WGS) entry which is preliminary data.</text>
</comment>
<gene>
    <name evidence="2" type="ORF">COT44_03180</name>
</gene>
<evidence type="ECO:0000313" key="2">
    <source>
        <dbReference type="EMBL" id="PIU03421.1"/>
    </source>
</evidence>
<feature type="transmembrane region" description="Helical" evidence="1">
    <location>
        <begin position="197"/>
        <end position="220"/>
    </location>
</feature>
<keyword evidence="1" id="KW-1133">Transmembrane helix</keyword>
<accession>A0A2M6XCM2</accession>
<feature type="transmembrane region" description="Helical" evidence="1">
    <location>
        <begin position="7"/>
        <end position="30"/>
    </location>
</feature>
<sequence>MKGLKSFPYWLVILLSVTVLLRIPSLFGVYSYGDECIYLTLGQAAREGLTWYRDIHDNKPPLLYLLAMFSGNLFWFRTILLAWSLTTIYLFAKLAKILFPDHDRAVKITMITFAVLSSLPILEGQTVNAEVFMVIFTIAGILRILRGNFSNRAALGVGILFSLGTLFKVPAATDFFGLCVFLLFFVPQNIKQFKTQIVRIFFLGLGFSVPILLSFTWYAFQGAFKPYLIAGFLQNFGYLSTWKGSTLGLYIRTVLLLGSFVFLWLTRKRFSLNQNLIFLWFAFSLYGATLSARPYPHYLFQVLPAFCFLLGILFDKIKVFAKVLAVCLLISVCFIYYFSFWHYSVLPYYRNFVLFALGHESKEIYRENLGSGDNYPIADLINRNTLKTDKIFVWGEAAPCVYALSHRLPVGKYAATYHIIDFDGYSETASALEKQNPRLIIDLNTEKGRFPRLSDLIDEKYYLFQRINRAEIFLLKTSK</sequence>
<feature type="transmembrane region" description="Helical" evidence="1">
    <location>
        <begin position="247"/>
        <end position="265"/>
    </location>
</feature>
<evidence type="ECO:0000256" key="1">
    <source>
        <dbReference type="SAM" id="Phobius"/>
    </source>
</evidence>
<reference evidence="3" key="1">
    <citation type="submission" date="2017-09" db="EMBL/GenBank/DDBJ databases">
        <title>Depth-based differentiation of microbial function through sediment-hosted aquifers and enrichment of novel symbionts in the deep terrestrial subsurface.</title>
        <authorList>
            <person name="Probst A.J."/>
            <person name="Ladd B."/>
            <person name="Jarett J.K."/>
            <person name="Geller-Mcgrath D.E."/>
            <person name="Sieber C.M.K."/>
            <person name="Emerson J.B."/>
            <person name="Anantharaman K."/>
            <person name="Thomas B.C."/>
            <person name="Malmstrom R."/>
            <person name="Stieglmeier M."/>
            <person name="Klingl A."/>
            <person name="Woyke T."/>
            <person name="Ryan C.M."/>
            <person name="Banfield J.F."/>
        </authorList>
    </citation>
    <scope>NUCLEOTIDE SEQUENCE [LARGE SCALE GENOMIC DNA]</scope>
</reference>
<feature type="transmembrane region" description="Helical" evidence="1">
    <location>
        <begin position="323"/>
        <end position="343"/>
    </location>
</feature>
<dbReference type="AlphaFoldDB" id="A0A2M6XCM2"/>
<keyword evidence="1" id="KW-0812">Transmembrane</keyword>
<name>A0A2M6XCM2_9BACT</name>
<proteinExistence type="predicted"/>
<evidence type="ECO:0008006" key="4">
    <source>
        <dbReference type="Google" id="ProtNLM"/>
    </source>
</evidence>
<keyword evidence="1" id="KW-0472">Membrane</keyword>
<feature type="transmembrane region" description="Helical" evidence="1">
    <location>
        <begin position="298"/>
        <end position="314"/>
    </location>
</feature>
<organism evidence="2 3">
    <name type="scientific">Candidatus Shapirobacteria bacterium CG08_land_8_20_14_0_20_39_18</name>
    <dbReference type="NCBI Taxonomy" id="1974883"/>
    <lineage>
        <taxon>Bacteria</taxon>
        <taxon>Candidatus Shapironibacteriota</taxon>
    </lineage>
</organism>
<dbReference type="Proteomes" id="UP000228996">
    <property type="component" value="Unassembled WGS sequence"/>
</dbReference>
<evidence type="ECO:0000313" key="3">
    <source>
        <dbReference type="Proteomes" id="UP000228996"/>
    </source>
</evidence>